<keyword evidence="3" id="KW-1185">Reference proteome</keyword>
<proteinExistence type="predicted"/>
<sequence>MYIHFTDDAAAFIRQTYYTGTAAGALKLAYDTDGCGCAVNGVAALWLVNNPDEDDQLARSNAFTVFFDPKQAVFFEEELTVDRKPGGPTLVLKSKQQTYNSHMKTIDFRTAAAGSSSVKA</sequence>
<reference evidence="2 3" key="1">
    <citation type="journal article" date="2007" name="Int. J. Syst. Evol. Microbiol.">
        <title>Paenibacillus ginsengarvi sp. nov., isolated from soil from ginseng cultivation.</title>
        <authorList>
            <person name="Yoon M.H."/>
            <person name="Ten L.N."/>
            <person name="Im W.T."/>
        </authorList>
    </citation>
    <scope>NUCLEOTIDE SEQUENCE [LARGE SCALE GENOMIC DNA]</scope>
    <source>
        <strain evidence="2 3">KCTC 13059</strain>
    </source>
</reference>
<dbReference type="SUPFAM" id="SSF89360">
    <property type="entry name" value="HesB-like domain"/>
    <property type="match status" value="1"/>
</dbReference>
<dbReference type="AlphaFoldDB" id="A0A3B0CQB0"/>
<dbReference type="Pfam" id="PF01521">
    <property type="entry name" value="Fe-S_biosyn"/>
    <property type="match status" value="1"/>
</dbReference>
<dbReference type="RefSeq" id="WP_120745307.1">
    <property type="nucleotide sequence ID" value="NZ_RBAH01000001.1"/>
</dbReference>
<dbReference type="InterPro" id="IPR000361">
    <property type="entry name" value="ATAP_core_dom"/>
</dbReference>
<dbReference type="OrthoDB" id="2361087at2"/>
<gene>
    <name evidence="2" type="ORF">D7M11_01150</name>
</gene>
<dbReference type="InterPro" id="IPR035903">
    <property type="entry name" value="HesB-like_dom_sf"/>
</dbReference>
<dbReference type="Proteomes" id="UP000282311">
    <property type="component" value="Unassembled WGS sequence"/>
</dbReference>
<comment type="caution">
    <text evidence="2">The sequence shown here is derived from an EMBL/GenBank/DDBJ whole genome shotgun (WGS) entry which is preliminary data.</text>
</comment>
<name>A0A3B0CQB0_9BACL</name>
<evidence type="ECO:0000313" key="3">
    <source>
        <dbReference type="Proteomes" id="UP000282311"/>
    </source>
</evidence>
<dbReference type="EMBL" id="RBAH01000001">
    <property type="protein sequence ID" value="RKN86601.1"/>
    <property type="molecule type" value="Genomic_DNA"/>
</dbReference>
<accession>A0A3B0CQB0</accession>
<evidence type="ECO:0000259" key="1">
    <source>
        <dbReference type="Pfam" id="PF01521"/>
    </source>
</evidence>
<organism evidence="2 3">
    <name type="scientific">Paenibacillus ginsengarvi</name>
    <dbReference type="NCBI Taxonomy" id="400777"/>
    <lineage>
        <taxon>Bacteria</taxon>
        <taxon>Bacillati</taxon>
        <taxon>Bacillota</taxon>
        <taxon>Bacilli</taxon>
        <taxon>Bacillales</taxon>
        <taxon>Paenibacillaceae</taxon>
        <taxon>Paenibacillus</taxon>
    </lineage>
</organism>
<feature type="domain" description="Core" evidence="1">
    <location>
        <begin position="1"/>
        <end position="106"/>
    </location>
</feature>
<protein>
    <submittedName>
        <fullName evidence="2">Iron-sulfur cluster biosynthesis family protein</fullName>
    </submittedName>
</protein>
<dbReference type="Gene3D" id="2.60.300.12">
    <property type="entry name" value="HesB-like domain"/>
    <property type="match status" value="1"/>
</dbReference>
<evidence type="ECO:0000313" key="2">
    <source>
        <dbReference type="EMBL" id="RKN86601.1"/>
    </source>
</evidence>